<dbReference type="GO" id="GO:0046983">
    <property type="term" value="F:protein dimerization activity"/>
    <property type="evidence" value="ECO:0007669"/>
    <property type="project" value="InterPro"/>
</dbReference>
<evidence type="ECO:0000313" key="7">
    <source>
        <dbReference type="Proteomes" id="UP000255334"/>
    </source>
</evidence>
<dbReference type="Pfam" id="PF02518">
    <property type="entry name" value="HATPase_c"/>
    <property type="match status" value="1"/>
</dbReference>
<organism evidence="6 7">
    <name type="scientific">Dyella psychrodurans</name>
    <dbReference type="NCBI Taxonomy" id="1927960"/>
    <lineage>
        <taxon>Bacteria</taxon>
        <taxon>Pseudomonadati</taxon>
        <taxon>Pseudomonadota</taxon>
        <taxon>Gammaproteobacteria</taxon>
        <taxon>Lysobacterales</taxon>
        <taxon>Rhodanobacteraceae</taxon>
        <taxon>Dyella</taxon>
    </lineage>
</organism>
<dbReference type="GO" id="GO:0000155">
    <property type="term" value="F:phosphorelay sensor kinase activity"/>
    <property type="evidence" value="ECO:0007669"/>
    <property type="project" value="InterPro"/>
</dbReference>
<protein>
    <recommendedName>
        <fullName evidence="5">Histidine kinase/HSP90-like ATPase domain-containing protein</fullName>
    </recommendedName>
</protein>
<dbReference type="PANTHER" id="PTHR24421">
    <property type="entry name" value="NITRATE/NITRITE SENSOR PROTEIN NARX-RELATED"/>
    <property type="match status" value="1"/>
</dbReference>
<dbReference type="Pfam" id="PF07495">
    <property type="entry name" value="Y_Y_Y"/>
    <property type="match status" value="1"/>
</dbReference>
<evidence type="ECO:0000259" key="5">
    <source>
        <dbReference type="SMART" id="SM00387"/>
    </source>
</evidence>
<keyword evidence="7" id="KW-1185">Reference proteome</keyword>
<comment type="caution">
    <text evidence="6">The sequence shown here is derived from an EMBL/GenBank/DDBJ whole genome shotgun (WGS) entry which is preliminary data.</text>
</comment>
<evidence type="ECO:0000256" key="4">
    <source>
        <dbReference type="SAM" id="Phobius"/>
    </source>
</evidence>
<keyword evidence="4" id="KW-1133">Transmembrane helix</keyword>
<dbReference type="EMBL" id="QRBF01000003">
    <property type="protein sequence ID" value="RDS84230.1"/>
    <property type="molecule type" value="Genomic_DNA"/>
</dbReference>
<dbReference type="Pfam" id="PF07730">
    <property type="entry name" value="HisKA_3"/>
    <property type="match status" value="1"/>
</dbReference>
<dbReference type="Gene3D" id="2.130.10.10">
    <property type="entry name" value="YVTN repeat-like/Quinoprotein amine dehydrogenase"/>
    <property type="match status" value="4"/>
</dbReference>
<accession>A0A370X7I9</accession>
<feature type="domain" description="Histidine kinase/HSP90-like ATPase" evidence="5">
    <location>
        <begin position="953"/>
        <end position="1050"/>
    </location>
</feature>
<dbReference type="SMART" id="SM00387">
    <property type="entry name" value="HATPase_c"/>
    <property type="match status" value="1"/>
</dbReference>
<dbReference type="GO" id="GO:0016020">
    <property type="term" value="C:membrane"/>
    <property type="evidence" value="ECO:0007669"/>
    <property type="project" value="InterPro"/>
</dbReference>
<dbReference type="SUPFAM" id="SSF63829">
    <property type="entry name" value="Calcium-dependent phosphotriesterase"/>
    <property type="match status" value="3"/>
</dbReference>
<dbReference type="InterPro" id="IPR011712">
    <property type="entry name" value="Sig_transdc_His_kin_sub3_dim/P"/>
</dbReference>
<dbReference type="InterPro" id="IPR011123">
    <property type="entry name" value="Y_Y_Y"/>
</dbReference>
<keyword evidence="4" id="KW-0812">Transmembrane</keyword>
<gene>
    <name evidence="6" type="ORF">DWU99_10825</name>
</gene>
<keyword evidence="1" id="KW-0808">Transferase</keyword>
<dbReference type="InterPro" id="IPR036890">
    <property type="entry name" value="HATPase_C_sf"/>
</dbReference>
<dbReference type="Gene3D" id="1.20.5.1930">
    <property type="match status" value="1"/>
</dbReference>
<evidence type="ECO:0000256" key="2">
    <source>
        <dbReference type="ARBA" id="ARBA00022777"/>
    </source>
</evidence>
<dbReference type="AlphaFoldDB" id="A0A370X7I9"/>
<dbReference type="CDD" id="cd16917">
    <property type="entry name" value="HATPase_UhpB-NarQ-NarX-like"/>
    <property type="match status" value="1"/>
</dbReference>
<name>A0A370X7I9_9GAMM</name>
<dbReference type="InterPro" id="IPR003594">
    <property type="entry name" value="HATPase_dom"/>
</dbReference>
<evidence type="ECO:0000256" key="3">
    <source>
        <dbReference type="ARBA" id="ARBA00023012"/>
    </source>
</evidence>
<keyword evidence="3" id="KW-0902">Two-component regulatory system</keyword>
<dbReference type="InterPro" id="IPR013783">
    <property type="entry name" value="Ig-like_fold"/>
</dbReference>
<dbReference type="Gene3D" id="2.60.40.10">
    <property type="entry name" value="Immunoglobulins"/>
    <property type="match status" value="1"/>
</dbReference>
<evidence type="ECO:0000256" key="1">
    <source>
        <dbReference type="ARBA" id="ARBA00022679"/>
    </source>
</evidence>
<feature type="transmembrane region" description="Helical" evidence="4">
    <location>
        <begin position="810"/>
        <end position="830"/>
    </location>
</feature>
<dbReference type="InterPro" id="IPR015943">
    <property type="entry name" value="WD40/YVTN_repeat-like_dom_sf"/>
</dbReference>
<evidence type="ECO:0000313" key="6">
    <source>
        <dbReference type="EMBL" id="RDS84230.1"/>
    </source>
</evidence>
<proteinExistence type="predicted"/>
<keyword evidence="4" id="KW-0472">Membrane</keyword>
<reference evidence="6 7" key="1">
    <citation type="submission" date="2018-07" db="EMBL/GenBank/DDBJ databases">
        <title>Dyella monticola sp. nov. and Dyella psychrodurans sp. nov. isolated from monsoon evergreen broad-leaved forest soil of Dinghu Mountain, China.</title>
        <authorList>
            <person name="Gao Z."/>
            <person name="Qiu L."/>
        </authorList>
    </citation>
    <scope>NUCLEOTIDE SEQUENCE [LARGE SCALE GENOMIC DNA]</scope>
    <source>
        <strain evidence="6 7">4MSK11</strain>
    </source>
</reference>
<dbReference type="SUPFAM" id="SSF55874">
    <property type="entry name" value="ATPase domain of HSP90 chaperone/DNA topoisomerase II/histidine kinase"/>
    <property type="match status" value="1"/>
</dbReference>
<dbReference type="PANTHER" id="PTHR24421:SF62">
    <property type="entry name" value="SENSORY TRANSDUCTION HISTIDINE KINASE"/>
    <property type="match status" value="1"/>
</dbReference>
<dbReference type="Proteomes" id="UP000255334">
    <property type="component" value="Unassembled WGS sequence"/>
</dbReference>
<dbReference type="InterPro" id="IPR050482">
    <property type="entry name" value="Sensor_HK_TwoCompSys"/>
</dbReference>
<keyword evidence="2" id="KW-0418">Kinase</keyword>
<sequence length="1077" mass="118769">MVVQTSCTCFKDGAFRCQCSILASQKSLVAVTRGVMPNRYSHIFRCCSMGMHAIGTEALSTPRRWVVGRIRSLRSSFACLLVLGLCLPPAAMPVESAHVVVPLSSQTPFRLQLSQLQHRAFSSRDGAPSSSQAIVQTPDGFLWFGTQNGLYRFDGVRFDKSVTRLLPTPNILSLYAEPNGDLWIGYTFGGISVLHGGKVSNTPASALPGGSVVGFARASDGTLWAATTRGLAWQEGDRWERAGAAQGYPDQHPQWLGTIHGEIYLFDVDDAYVLDQQQHRWRAVDLLQAQHDLIGLPANVALAKTNPYWASLRDPSGALWYTRADQEGITRVRWSDGSASPTSEEHFDQRDGLTGQFALVYFMGRESNVWVATEGGVDRFTVGKFTPVRFPNSMTNLTLAADKKGGLWVGSLRENGLYIQGDHDPVRVAGFGLGADCSTVDSHGVVWMSGSNDLETYDGSRVVHVAPPPGTLIDNHGEQVLQACQGIANDAAGDMWVSIVKVGVFRLSKGSWSLNGGLKALPDGPAIRVLGDESGRIWLTYPGSRIAVVDHDRVTLYDNRNGLNIGNVLSLYVRGTHAWAAGDRGVAYLTPSGIFASLVGKGDDTFQSVTGIVETRTGELWLNAPDGVYRISAEELAKWLKQPAYQPGYELFTQTDGINGVPLPVRPGPTMIESADGRIWVATKQNLSWIDPAHIRRNAIAPNVFISTVTSANASWPATPSPRLPPGTHNIHIAYTVPLLSMPERVHFRYRLKGVDEDWQDDGGRREAFYTNLQPGRYRFEVTALNEDGVASVQPTVLNFTIAPAFYQTLWFKAFVACVALLILCLIYMLRVRFVERRYQLLMVERHSERERIARDLHDTLLQGMQGILLQVEMLSTSPDLSDAQRLRITRIEEKMRSSLIEGRDAISALRQADSDHADLIEKLKAIGSDASTYSDTHFSINVEGEARPLCGMRCDEMIAIVRESVINAFKHAQAEWVLVSVSYADDALIVDVTDNGVGITEKTIHDKQKEGHWGIAGMRERAAKLGGRLTIRPAHPRGTTIELVLPWQTIQATRAFIRKRWHFGDHDDDHTHPSVD</sequence>
<dbReference type="Gene3D" id="3.30.565.10">
    <property type="entry name" value="Histidine kinase-like ATPase, C-terminal domain"/>
    <property type="match status" value="1"/>
</dbReference>